<dbReference type="Pfam" id="PF07332">
    <property type="entry name" value="Phage_holin_3_6"/>
    <property type="match status" value="1"/>
</dbReference>
<dbReference type="Proteomes" id="UP000295680">
    <property type="component" value="Unassembled WGS sequence"/>
</dbReference>
<proteinExistence type="predicted"/>
<dbReference type="EMBL" id="SLWS01000001">
    <property type="protein sequence ID" value="TCO64299.1"/>
    <property type="molecule type" value="Genomic_DNA"/>
</dbReference>
<comment type="caution">
    <text evidence="2">The sequence shown here is derived from an EMBL/GenBank/DDBJ whole genome shotgun (WGS) entry which is preliminary data.</text>
</comment>
<reference evidence="2 3" key="1">
    <citation type="submission" date="2019-03" db="EMBL/GenBank/DDBJ databases">
        <title>Genomic Encyclopedia of Type Strains, Phase IV (KMG-IV): sequencing the most valuable type-strain genomes for metagenomic binning, comparative biology and taxonomic classification.</title>
        <authorList>
            <person name="Goeker M."/>
        </authorList>
    </citation>
    <scope>NUCLEOTIDE SEQUENCE [LARGE SCALE GENOMIC DNA]</scope>
    <source>
        <strain evidence="2 3">DSM 45934</strain>
    </source>
</reference>
<keyword evidence="1" id="KW-0812">Transmembrane</keyword>
<evidence type="ECO:0000313" key="3">
    <source>
        <dbReference type="Proteomes" id="UP000295680"/>
    </source>
</evidence>
<evidence type="ECO:0000256" key="1">
    <source>
        <dbReference type="SAM" id="Phobius"/>
    </source>
</evidence>
<keyword evidence="1" id="KW-1133">Transmembrane helix</keyword>
<protein>
    <submittedName>
        <fullName evidence="2">Putative superfamily III holin-X</fullName>
    </submittedName>
</protein>
<keyword evidence="1" id="KW-0472">Membrane</keyword>
<dbReference type="InterPro" id="IPR009937">
    <property type="entry name" value="Phage_holin_3_6"/>
</dbReference>
<organism evidence="2 3">
    <name type="scientific">Actinocrispum wychmicini</name>
    <dbReference type="NCBI Taxonomy" id="1213861"/>
    <lineage>
        <taxon>Bacteria</taxon>
        <taxon>Bacillati</taxon>
        <taxon>Actinomycetota</taxon>
        <taxon>Actinomycetes</taxon>
        <taxon>Pseudonocardiales</taxon>
        <taxon>Pseudonocardiaceae</taxon>
        <taxon>Actinocrispum</taxon>
    </lineage>
</organism>
<dbReference type="AlphaFoldDB" id="A0A4R2K3G5"/>
<keyword evidence="3" id="KW-1185">Reference proteome</keyword>
<name>A0A4R2K3G5_9PSEU</name>
<sequence length="154" mass="16767">MTSAQENDHAAIPSIPLTEDRPELESGEGSIGALVRDATTHLSTLVRAEIELARIEIARDVKRGVRGSIFFMIALTVLLFSLFFFFIAIAELLADVGLPRSASYGIVFAAMLLFAGLAGWLGYKRVRGIKGPRRTISTMRDTAAALRRDGDNTD</sequence>
<dbReference type="OrthoDB" id="3828498at2"/>
<feature type="transmembrane region" description="Helical" evidence="1">
    <location>
        <begin position="102"/>
        <end position="123"/>
    </location>
</feature>
<accession>A0A4R2K3G5</accession>
<feature type="transmembrane region" description="Helical" evidence="1">
    <location>
        <begin position="69"/>
        <end position="90"/>
    </location>
</feature>
<gene>
    <name evidence="2" type="ORF">EV192_10165</name>
</gene>
<evidence type="ECO:0000313" key="2">
    <source>
        <dbReference type="EMBL" id="TCO64299.1"/>
    </source>
</evidence>
<dbReference type="RefSeq" id="WP_132109974.1">
    <property type="nucleotide sequence ID" value="NZ_SLWS01000001.1"/>
</dbReference>